<dbReference type="PRINTS" id="PR00792">
    <property type="entry name" value="PEPSIN"/>
</dbReference>
<gene>
    <name evidence="6" type="ORF">FOL47_004664</name>
</gene>
<dbReference type="Gene3D" id="2.40.70.10">
    <property type="entry name" value="Acid Proteases"/>
    <property type="match status" value="2"/>
</dbReference>
<evidence type="ECO:0000256" key="4">
    <source>
        <dbReference type="ARBA" id="ARBA00022801"/>
    </source>
</evidence>
<comment type="caution">
    <text evidence="6">The sequence shown here is derived from an EMBL/GenBank/DDBJ whole genome shotgun (WGS) entry which is preliminary data.</text>
</comment>
<evidence type="ECO:0000313" key="6">
    <source>
        <dbReference type="EMBL" id="KAF4665291.1"/>
    </source>
</evidence>
<accession>A0A7J6M2I9</accession>
<dbReference type="InterPro" id="IPR001461">
    <property type="entry name" value="Aspartic_peptidase_A1"/>
</dbReference>
<dbReference type="OrthoDB" id="660550at2759"/>
<dbReference type="PANTHER" id="PTHR47966:SF51">
    <property type="entry name" value="BETA-SITE APP-CLEAVING ENZYME, ISOFORM A-RELATED"/>
    <property type="match status" value="1"/>
</dbReference>
<keyword evidence="3" id="KW-0064">Aspartyl protease</keyword>
<dbReference type="Proteomes" id="UP000591131">
    <property type="component" value="Unassembled WGS sequence"/>
</dbReference>
<name>A0A7J6M2I9_PERCH</name>
<reference evidence="6 7" key="1">
    <citation type="submission" date="2020-04" db="EMBL/GenBank/DDBJ databases">
        <title>Perkinsus chesapeaki whole genome sequence.</title>
        <authorList>
            <person name="Bogema D.R."/>
        </authorList>
    </citation>
    <scope>NUCLEOTIDE SEQUENCE [LARGE SCALE GENOMIC DNA]</scope>
    <source>
        <strain evidence="6">ATCC PRA-425</strain>
    </source>
</reference>
<dbReference type="GO" id="GO:0006508">
    <property type="term" value="P:proteolysis"/>
    <property type="evidence" value="ECO:0007669"/>
    <property type="project" value="UniProtKB-KW"/>
</dbReference>
<dbReference type="GO" id="GO:0004190">
    <property type="term" value="F:aspartic-type endopeptidase activity"/>
    <property type="evidence" value="ECO:0007669"/>
    <property type="project" value="UniProtKB-KW"/>
</dbReference>
<keyword evidence="4" id="KW-0378">Hydrolase</keyword>
<evidence type="ECO:0000256" key="2">
    <source>
        <dbReference type="ARBA" id="ARBA00022670"/>
    </source>
</evidence>
<evidence type="ECO:0000259" key="5">
    <source>
        <dbReference type="PROSITE" id="PS51767"/>
    </source>
</evidence>
<dbReference type="PANTHER" id="PTHR47966">
    <property type="entry name" value="BETA-SITE APP-CLEAVING ENZYME, ISOFORM A-RELATED"/>
    <property type="match status" value="1"/>
</dbReference>
<evidence type="ECO:0000256" key="3">
    <source>
        <dbReference type="ARBA" id="ARBA00022750"/>
    </source>
</evidence>
<dbReference type="Pfam" id="PF00026">
    <property type="entry name" value="Asp"/>
    <property type="match status" value="1"/>
</dbReference>
<feature type="domain" description="Peptidase A1" evidence="5">
    <location>
        <begin position="32"/>
        <end position="358"/>
    </location>
</feature>
<organism evidence="6 7">
    <name type="scientific">Perkinsus chesapeaki</name>
    <name type="common">Clam parasite</name>
    <name type="synonym">Perkinsus andrewsi</name>
    <dbReference type="NCBI Taxonomy" id="330153"/>
    <lineage>
        <taxon>Eukaryota</taxon>
        <taxon>Sar</taxon>
        <taxon>Alveolata</taxon>
        <taxon>Perkinsozoa</taxon>
        <taxon>Perkinsea</taxon>
        <taxon>Perkinsida</taxon>
        <taxon>Perkinsidae</taxon>
        <taxon>Perkinsus</taxon>
    </lineage>
</organism>
<keyword evidence="2" id="KW-0645">Protease</keyword>
<evidence type="ECO:0000256" key="1">
    <source>
        <dbReference type="ARBA" id="ARBA00007447"/>
    </source>
</evidence>
<dbReference type="InterPro" id="IPR033121">
    <property type="entry name" value="PEPTIDASE_A1"/>
</dbReference>
<evidence type="ECO:0000313" key="7">
    <source>
        <dbReference type="Proteomes" id="UP000591131"/>
    </source>
</evidence>
<protein>
    <recommendedName>
        <fullName evidence="5">Peptidase A1 domain-containing protein</fullName>
    </recommendedName>
</protein>
<dbReference type="SUPFAM" id="SSF50630">
    <property type="entry name" value="Acid proteases"/>
    <property type="match status" value="1"/>
</dbReference>
<dbReference type="InterPro" id="IPR034164">
    <property type="entry name" value="Pepsin-like_dom"/>
</dbReference>
<dbReference type="InterPro" id="IPR021109">
    <property type="entry name" value="Peptidase_aspartic_dom_sf"/>
</dbReference>
<dbReference type="EMBL" id="JAAPAO010000265">
    <property type="protein sequence ID" value="KAF4665291.1"/>
    <property type="molecule type" value="Genomic_DNA"/>
</dbReference>
<proteinExistence type="inferred from homology"/>
<comment type="similarity">
    <text evidence="1">Belongs to the peptidase A1 family.</text>
</comment>
<dbReference type="PROSITE" id="PS51767">
    <property type="entry name" value="PEPTIDASE_A1"/>
    <property type="match status" value="1"/>
</dbReference>
<dbReference type="CDD" id="cd05471">
    <property type="entry name" value="pepsin_like"/>
    <property type="match status" value="1"/>
</dbReference>
<sequence>MIPIICSIWTTVGGTVRMDMFFGRDDSGDIWLRPLVKLKVDRQNLNALVDTNSPFTFFIWKKWYEDVLQKDCGSTVYGCYECDPPPCESGPTTTFEFLDRMRVTTFLHTVSVSSGVKTATGINVGLISNVTQGDRVGNAWASLGLEGSVEDAPEYESIMEQLLAQPRPQRLIESNSFSIYTKPGKYPTGEVILGGQDPTKYDGLLGYVRIVDDEEQFVQLLGVWIGKKQKGLMRLKAWATLDSGTTHLCVPLSQKRTFLKLLRDSGKKRVAIEEESGHYRLSCAKAKYLPSITFHLRGLQGEEVPLELPGLNIVTKDDWNRCYVDIFFHEVEQWILGSNAFIGYYYFYEAPESRIGFARARA</sequence>
<keyword evidence="7" id="KW-1185">Reference proteome</keyword>
<dbReference type="AlphaFoldDB" id="A0A7J6M2I9"/>